<evidence type="ECO:0000256" key="1">
    <source>
        <dbReference type="ARBA" id="ARBA00022448"/>
    </source>
</evidence>
<keyword evidence="6" id="KW-1185">Reference proteome</keyword>
<protein>
    <submittedName>
        <fullName evidence="5">ABC transporter ATP-binding protein</fullName>
    </submittedName>
</protein>
<organism evidence="5 6">
    <name type="scientific">Irregularibacter muris</name>
    <dbReference type="NCBI Taxonomy" id="1796619"/>
    <lineage>
        <taxon>Bacteria</taxon>
        <taxon>Bacillati</taxon>
        <taxon>Bacillota</taxon>
        <taxon>Clostridia</taxon>
        <taxon>Eubacteriales</taxon>
        <taxon>Eubacteriaceae</taxon>
        <taxon>Irregularibacter</taxon>
    </lineage>
</organism>
<evidence type="ECO:0000313" key="6">
    <source>
        <dbReference type="Proteomes" id="UP001205748"/>
    </source>
</evidence>
<dbReference type="EMBL" id="JANKAS010000016">
    <property type="protein sequence ID" value="MCR1899974.1"/>
    <property type="molecule type" value="Genomic_DNA"/>
</dbReference>
<dbReference type="GO" id="GO:0016887">
    <property type="term" value="F:ATP hydrolysis activity"/>
    <property type="evidence" value="ECO:0007669"/>
    <property type="project" value="InterPro"/>
</dbReference>
<dbReference type="PANTHER" id="PTHR42711">
    <property type="entry name" value="ABC TRANSPORTER ATP-BINDING PROTEIN"/>
    <property type="match status" value="1"/>
</dbReference>
<dbReference type="AlphaFoldDB" id="A0AAE3HJG1"/>
<dbReference type="InterPro" id="IPR050763">
    <property type="entry name" value="ABC_transporter_ATP-binding"/>
</dbReference>
<dbReference type="SMART" id="SM00382">
    <property type="entry name" value="AAA"/>
    <property type="match status" value="1"/>
</dbReference>
<gene>
    <name evidence="5" type="ORF">NSA47_13475</name>
</gene>
<dbReference type="CDD" id="cd03230">
    <property type="entry name" value="ABC_DR_subfamily_A"/>
    <property type="match status" value="1"/>
</dbReference>
<evidence type="ECO:0000256" key="3">
    <source>
        <dbReference type="ARBA" id="ARBA00022840"/>
    </source>
</evidence>
<dbReference type="InterPro" id="IPR027417">
    <property type="entry name" value="P-loop_NTPase"/>
</dbReference>
<dbReference type="PANTHER" id="PTHR42711:SF15">
    <property type="entry name" value="ABC-TYPE MULTIDRUG TRANSPORT SYSTEM, ATPASE COMPONENT"/>
    <property type="match status" value="1"/>
</dbReference>
<keyword evidence="3 5" id="KW-0067">ATP-binding</keyword>
<dbReference type="InterPro" id="IPR003439">
    <property type="entry name" value="ABC_transporter-like_ATP-bd"/>
</dbReference>
<evidence type="ECO:0000256" key="2">
    <source>
        <dbReference type="ARBA" id="ARBA00022741"/>
    </source>
</evidence>
<reference evidence="5" key="1">
    <citation type="submission" date="2022-07" db="EMBL/GenBank/DDBJ databases">
        <title>Enhanced cultured diversity of the mouse gut microbiota enables custom-made synthetic communities.</title>
        <authorList>
            <person name="Afrizal A."/>
        </authorList>
    </citation>
    <scope>NUCLEOTIDE SEQUENCE</scope>
    <source>
        <strain evidence="5">DSM 28593</strain>
    </source>
</reference>
<sequence length="311" mass="35649">MLKINNVSKTYKRGNKKALKDIHLNIQKGEFTALLGQNGAGKTTLINILGGNVHKSTGTVIIGDYDLDKNPLEIKKILSIVPQEIGSDYSFTLEDMLQKQSGYFGIKNNEEYIDELLTALSLQDKRKVTMRELSGGMKRRFLIAKALIHKPQLLILDEPTAGVDIELRQVMYKFLNKLHEEGTTIILTTHYIEEAEKLCKRIVVIDQGEIIADQPKEELMKVFSQHVTVDFEFDYDIPHQEIEFLKEFSPRIQGDRRLCLKVEKNGLSRLMKMVSDQGLNFIDVTVNKPKLEDIYLNLIRHDRGDNHENIL</sequence>
<dbReference type="SUPFAM" id="SSF52540">
    <property type="entry name" value="P-loop containing nucleoside triphosphate hydrolases"/>
    <property type="match status" value="1"/>
</dbReference>
<dbReference type="Gene3D" id="3.40.50.300">
    <property type="entry name" value="P-loop containing nucleotide triphosphate hydrolases"/>
    <property type="match status" value="1"/>
</dbReference>
<evidence type="ECO:0000259" key="4">
    <source>
        <dbReference type="PROSITE" id="PS50893"/>
    </source>
</evidence>
<comment type="caution">
    <text evidence="5">The sequence shown here is derived from an EMBL/GenBank/DDBJ whole genome shotgun (WGS) entry which is preliminary data.</text>
</comment>
<dbReference type="Pfam" id="PF00005">
    <property type="entry name" value="ABC_tran"/>
    <property type="match status" value="1"/>
</dbReference>
<keyword evidence="1" id="KW-0813">Transport</keyword>
<name>A0AAE3HJG1_9FIRM</name>
<dbReference type="PROSITE" id="PS00211">
    <property type="entry name" value="ABC_TRANSPORTER_1"/>
    <property type="match status" value="1"/>
</dbReference>
<dbReference type="Proteomes" id="UP001205748">
    <property type="component" value="Unassembled WGS sequence"/>
</dbReference>
<dbReference type="GO" id="GO:0005524">
    <property type="term" value="F:ATP binding"/>
    <property type="evidence" value="ECO:0007669"/>
    <property type="project" value="UniProtKB-KW"/>
</dbReference>
<evidence type="ECO:0000313" key="5">
    <source>
        <dbReference type="EMBL" id="MCR1899974.1"/>
    </source>
</evidence>
<proteinExistence type="predicted"/>
<dbReference type="InterPro" id="IPR017871">
    <property type="entry name" value="ABC_transporter-like_CS"/>
</dbReference>
<dbReference type="RefSeq" id="WP_257532837.1">
    <property type="nucleotide sequence ID" value="NZ_JANKAS010000016.1"/>
</dbReference>
<accession>A0AAE3HJG1</accession>
<dbReference type="PROSITE" id="PS50893">
    <property type="entry name" value="ABC_TRANSPORTER_2"/>
    <property type="match status" value="1"/>
</dbReference>
<dbReference type="InterPro" id="IPR003593">
    <property type="entry name" value="AAA+_ATPase"/>
</dbReference>
<feature type="domain" description="ABC transporter" evidence="4">
    <location>
        <begin position="2"/>
        <end position="232"/>
    </location>
</feature>
<keyword evidence="2" id="KW-0547">Nucleotide-binding</keyword>